<dbReference type="RefSeq" id="WP_091826691.1">
    <property type="nucleotide sequence ID" value="NZ_FNRJ01000008.1"/>
</dbReference>
<dbReference type="PROSITE" id="PS50975">
    <property type="entry name" value="ATP_GRASP"/>
    <property type="match status" value="1"/>
</dbReference>
<keyword evidence="2" id="KW-0547">Nucleotide-binding</keyword>
<evidence type="ECO:0000256" key="2">
    <source>
        <dbReference type="PROSITE-ProRule" id="PRU00409"/>
    </source>
</evidence>
<evidence type="ECO:0000259" key="3">
    <source>
        <dbReference type="PROSITE" id="PS50975"/>
    </source>
</evidence>
<dbReference type="STRING" id="1122198.SAMN02745729_108104"/>
<dbReference type="Pfam" id="PF08443">
    <property type="entry name" value="RimK"/>
    <property type="match status" value="1"/>
</dbReference>
<dbReference type="OrthoDB" id="9800957at2"/>
<dbReference type="Gene3D" id="3.30.1490.20">
    <property type="entry name" value="ATP-grasp fold, A domain"/>
    <property type="match status" value="1"/>
</dbReference>
<dbReference type="GO" id="GO:0009432">
    <property type="term" value="P:SOS response"/>
    <property type="evidence" value="ECO:0007669"/>
    <property type="project" value="TreeGrafter"/>
</dbReference>
<reference evidence="5" key="1">
    <citation type="submission" date="2016-10" db="EMBL/GenBank/DDBJ databases">
        <authorList>
            <person name="Varghese N."/>
            <person name="Submissions S."/>
        </authorList>
    </citation>
    <scope>NUCLEOTIDE SEQUENCE [LARGE SCALE GENOMIC DNA]</scope>
    <source>
        <strain evidence="5">DSM 11526</strain>
    </source>
</reference>
<dbReference type="SUPFAM" id="SSF56059">
    <property type="entry name" value="Glutathione synthetase ATP-binding domain-like"/>
    <property type="match status" value="1"/>
</dbReference>
<dbReference type="InterPro" id="IPR025839">
    <property type="entry name" value="RLAN_dom"/>
</dbReference>
<dbReference type="InterPro" id="IPR013815">
    <property type="entry name" value="ATP_grasp_subdomain_1"/>
</dbReference>
<dbReference type="EMBL" id="FNRJ01000008">
    <property type="protein sequence ID" value="SEA84627.1"/>
    <property type="molecule type" value="Genomic_DNA"/>
</dbReference>
<dbReference type="PANTHER" id="PTHR21621:SF0">
    <property type="entry name" value="BETA-CITRYLGLUTAMATE SYNTHASE B-RELATED"/>
    <property type="match status" value="1"/>
</dbReference>
<dbReference type="Proteomes" id="UP000242469">
    <property type="component" value="Unassembled WGS sequence"/>
</dbReference>
<keyword evidence="1" id="KW-0464">Manganese</keyword>
<dbReference type="Pfam" id="PF14401">
    <property type="entry name" value="RLAN"/>
    <property type="match status" value="1"/>
</dbReference>
<dbReference type="InterPro" id="IPR011761">
    <property type="entry name" value="ATP-grasp"/>
</dbReference>
<proteinExistence type="predicted"/>
<evidence type="ECO:0000256" key="1">
    <source>
        <dbReference type="ARBA" id="ARBA00023211"/>
    </source>
</evidence>
<name>A0A1H4EIC6_9GAMM</name>
<gene>
    <name evidence="4" type="ORF">SAMN02745729_108104</name>
</gene>
<dbReference type="AlphaFoldDB" id="A0A1H4EIC6"/>
<keyword evidence="5" id="KW-1185">Reference proteome</keyword>
<dbReference type="GO" id="GO:0018169">
    <property type="term" value="F:ribosomal S6-glutamic acid ligase activity"/>
    <property type="evidence" value="ECO:0007669"/>
    <property type="project" value="TreeGrafter"/>
</dbReference>
<keyword evidence="4" id="KW-0436">Ligase</keyword>
<dbReference type="Gene3D" id="3.30.470.20">
    <property type="entry name" value="ATP-grasp fold, B domain"/>
    <property type="match status" value="1"/>
</dbReference>
<dbReference type="GO" id="GO:0046872">
    <property type="term" value="F:metal ion binding"/>
    <property type="evidence" value="ECO:0007669"/>
    <property type="project" value="InterPro"/>
</dbReference>
<protein>
    <submittedName>
        <fullName evidence="4">Glutathione synthase/RimK-type ligase, ATP-grasp superfamily</fullName>
    </submittedName>
</protein>
<sequence length="499" mass="57064">MTKLKIVVDKKEDWQAFYPAEQLMSAHEYLAQGSRKDRTPVQIINLCRNYRYLSYGYYTSLLAEARGHKVIPSIQTINDLGRKSVYGLNMKNLNELLGKLVSKDALLRQQLEADRQLEVTICFGQTLFAPLQDLARQIFEHFPCPILHLTFRKGESWQIETLKAGSLKQLNSAEEDLFATAIDTFSRKLWRKPTARRKYRYDLAILVDREEVLPPSDPMAIKRFIRAGRQLGIDVSLIGKKDFSHLAEYDGLFIRETTSISNHTYRFAKKAEHEGLVVFDDPTSILRCCNKVYLSDLLATNGVAMPETHFLFKDSKKEVQALAESLTYPRVLKIPDGAFSKGVVKVSSPGELLRQADEYFKQSAIVLVQEYMYTEYDWRIGILNNRPLYACKYLMTRGHWQIYNHSSGQAESGGFETLPVHEAPAKVVRAALKATKLIGDGLYGVDLKQSGDKVVVIEVNDNPSIDSGVEDLYLKDSLYRMIMEEFLRRMERRRLGIGH</sequence>
<organism evidence="4 5">
    <name type="scientific">Marinobacterium iners DSM 11526</name>
    <dbReference type="NCBI Taxonomy" id="1122198"/>
    <lineage>
        <taxon>Bacteria</taxon>
        <taxon>Pseudomonadati</taxon>
        <taxon>Pseudomonadota</taxon>
        <taxon>Gammaproteobacteria</taxon>
        <taxon>Oceanospirillales</taxon>
        <taxon>Oceanospirillaceae</taxon>
        <taxon>Marinobacterium</taxon>
    </lineage>
</organism>
<dbReference type="GO" id="GO:0005737">
    <property type="term" value="C:cytoplasm"/>
    <property type="evidence" value="ECO:0007669"/>
    <property type="project" value="TreeGrafter"/>
</dbReference>
<evidence type="ECO:0000313" key="4">
    <source>
        <dbReference type="EMBL" id="SEA84627.1"/>
    </source>
</evidence>
<dbReference type="InterPro" id="IPR013651">
    <property type="entry name" value="ATP-grasp_RimK-type"/>
</dbReference>
<accession>A0A1H4EIC6</accession>
<evidence type="ECO:0000313" key="5">
    <source>
        <dbReference type="Proteomes" id="UP000242469"/>
    </source>
</evidence>
<dbReference type="GO" id="GO:0005524">
    <property type="term" value="F:ATP binding"/>
    <property type="evidence" value="ECO:0007669"/>
    <property type="project" value="UniProtKB-UniRule"/>
</dbReference>
<feature type="domain" description="ATP-grasp" evidence="3">
    <location>
        <begin position="295"/>
        <end position="491"/>
    </location>
</feature>
<keyword evidence="2" id="KW-0067">ATP-binding</keyword>
<dbReference type="PANTHER" id="PTHR21621">
    <property type="entry name" value="RIBOSOMAL PROTEIN S6 MODIFICATION PROTEIN"/>
    <property type="match status" value="1"/>
</dbReference>